<dbReference type="PANTHER" id="PTHR43710:SF2">
    <property type="entry name" value="2-HYDROXYACYL-COA LYASE 1"/>
    <property type="match status" value="1"/>
</dbReference>
<comment type="catalytic activity">
    <reaction evidence="7">
        <text>a 2-hydroxy-3-methyl fatty acyl-CoA = a 2-methyl-branched fatty aldehyde + formyl-CoA</text>
        <dbReference type="Rhea" id="RHEA:25375"/>
        <dbReference type="ChEBI" id="CHEBI:49188"/>
        <dbReference type="ChEBI" id="CHEBI:57376"/>
        <dbReference type="ChEBI" id="CHEBI:58783"/>
        <dbReference type="EC" id="4.1.2.63"/>
    </reaction>
    <physiologicalReaction direction="left-to-right" evidence="7">
        <dbReference type="Rhea" id="RHEA:25376"/>
    </physiologicalReaction>
</comment>
<evidence type="ECO:0000256" key="8">
    <source>
        <dbReference type="ARBA" id="ARBA00044454"/>
    </source>
</evidence>
<dbReference type="InterPro" id="IPR012000">
    <property type="entry name" value="Thiamin_PyroP_enz_cen_dom"/>
</dbReference>
<dbReference type="InterPro" id="IPR011766">
    <property type="entry name" value="TPP_enzyme_TPP-bd"/>
</dbReference>
<dbReference type="Pfam" id="PF00205">
    <property type="entry name" value="TPP_enzyme_M"/>
    <property type="match status" value="1"/>
</dbReference>
<feature type="domain" description="Thiamine pyrophosphate enzyme central" evidence="11">
    <location>
        <begin position="196"/>
        <end position="327"/>
    </location>
</feature>
<comment type="caution">
    <text evidence="14">The sequence shown here is derived from an EMBL/GenBank/DDBJ whole genome shotgun (WGS) entry which is preliminary data.</text>
</comment>
<dbReference type="PANTHER" id="PTHR43710">
    <property type="entry name" value="2-HYDROXYACYL-COA LYASE"/>
    <property type="match status" value="1"/>
</dbReference>
<evidence type="ECO:0000259" key="12">
    <source>
        <dbReference type="Pfam" id="PF02775"/>
    </source>
</evidence>
<dbReference type="GeneID" id="90037941"/>
<keyword evidence="3" id="KW-0479">Metal-binding</keyword>
<keyword evidence="15" id="KW-1185">Reference proteome</keyword>
<dbReference type="InterPro" id="IPR000399">
    <property type="entry name" value="TPP-bd_CS"/>
</dbReference>
<evidence type="ECO:0000256" key="10">
    <source>
        <dbReference type="RuleBase" id="RU362132"/>
    </source>
</evidence>
<feature type="domain" description="Thiamine pyrophosphate enzyme N-terminal TPP-binding" evidence="13">
    <location>
        <begin position="8"/>
        <end position="122"/>
    </location>
</feature>
<evidence type="ECO:0000256" key="1">
    <source>
        <dbReference type="ARBA" id="ARBA00001964"/>
    </source>
</evidence>
<comment type="similarity">
    <text evidence="2 10">Belongs to the TPP enzyme family.</text>
</comment>
<dbReference type="SUPFAM" id="SSF52518">
    <property type="entry name" value="Thiamin diphosphate-binding fold (THDP-binding)"/>
    <property type="match status" value="2"/>
</dbReference>
<proteinExistence type="inferred from homology"/>
<dbReference type="Proteomes" id="UP001498771">
    <property type="component" value="Unassembled WGS sequence"/>
</dbReference>
<reference evidence="14 15" key="1">
    <citation type="submission" date="2024-03" db="EMBL/GenBank/DDBJ databases">
        <title>Genome-scale model development and genomic sequencing of the oleaginous clade Lipomyces.</title>
        <authorList>
            <consortium name="Lawrence Berkeley National Laboratory"/>
            <person name="Czajka J.J."/>
            <person name="Han Y."/>
            <person name="Kim J."/>
            <person name="Mondo S.J."/>
            <person name="Hofstad B.A."/>
            <person name="Robles A."/>
            <person name="Haridas S."/>
            <person name="Riley R."/>
            <person name="LaButti K."/>
            <person name="Pangilinan J."/>
            <person name="Andreopoulos W."/>
            <person name="Lipzen A."/>
            <person name="Yan J."/>
            <person name="Wang M."/>
            <person name="Ng V."/>
            <person name="Grigoriev I.V."/>
            <person name="Spatafora J.W."/>
            <person name="Magnuson J.K."/>
            <person name="Baker S.E."/>
            <person name="Pomraning K.R."/>
        </authorList>
    </citation>
    <scope>NUCLEOTIDE SEQUENCE [LARGE SCALE GENOMIC DNA]</scope>
    <source>
        <strain evidence="14 15">Phaff 52-87</strain>
    </source>
</reference>
<evidence type="ECO:0000313" key="15">
    <source>
        <dbReference type="Proteomes" id="UP001498771"/>
    </source>
</evidence>
<organism evidence="14 15">
    <name type="scientific">Myxozyma melibiosi</name>
    <dbReference type="NCBI Taxonomy" id="54550"/>
    <lineage>
        <taxon>Eukaryota</taxon>
        <taxon>Fungi</taxon>
        <taxon>Dikarya</taxon>
        <taxon>Ascomycota</taxon>
        <taxon>Saccharomycotina</taxon>
        <taxon>Lipomycetes</taxon>
        <taxon>Lipomycetales</taxon>
        <taxon>Lipomycetaceae</taxon>
        <taxon>Myxozyma</taxon>
    </lineage>
</organism>
<dbReference type="SUPFAM" id="SSF52467">
    <property type="entry name" value="DHS-like NAD/FAD-binding domain"/>
    <property type="match status" value="1"/>
</dbReference>
<evidence type="ECO:0000259" key="11">
    <source>
        <dbReference type="Pfam" id="PF00205"/>
    </source>
</evidence>
<comment type="cofactor">
    <cofactor evidence="1">
        <name>thiamine diphosphate</name>
        <dbReference type="ChEBI" id="CHEBI:58937"/>
    </cofactor>
</comment>
<evidence type="ECO:0000256" key="2">
    <source>
        <dbReference type="ARBA" id="ARBA00007812"/>
    </source>
</evidence>
<evidence type="ECO:0000256" key="4">
    <source>
        <dbReference type="ARBA" id="ARBA00022842"/>
    </source>
</evidence>
<evidence type="ECO:0000256" key="7">
    <source>
        <dbReference type="ARBA" id="ARBA00044451"/>
    </source>
</evidence>
<dbReference type="PROSITE" id="PS00187">
    <property type="entry name" value="TPP_ENZYMES"/>
    <property type="match status" value="1"/>
</dbReference>
<gene>
    <name evidence="14" type="ORF">BZA70DRAFT_277297</name>
</gene>
<feature type="domain" description="Thiamine pyrophosphate enzyme TPP-binding" evidence="12">
    <location>
        <begin position="391"/>
        <end position="540"/>
    </location>
</feature>
<evidence type="ECO:0000256" key="9">
    <source>
        <dbReference type="ARBA" id="ARBA00044518"/>
    </source>
</evidence>
<dbReference type="CDD" id="cd07035">
    <property type="entry name" value="TPP_PYR_POX_like"/>
    <property type="match status" value="1"/>
</dbReference>
<dbReference type="Pfam" id="PF02775">
    <property type="entry name" value="TPP_enzyme_C"/>
    <property type="match status" value="1"/>
</dbReference>
<keyword evidence="5 10" id="KW-0786">Thiamine pyrophosphate</keyword>
<accession>A0ABR1F7R4</accession>
<evidence type="ECO:0000259" key="13">
    <source>
        <dbReference type="Pfam" id="PF02776"/>
    </source>
</evidence>
<dbReference type="InterPro" id="IPR029061">
    <property type="entry name" value="THDP-binding"/>
</dbReference>
<dbReference type="Gene3D" id="3.40.50.1220">
    <property type="entry name" value="TPP-binding domain"/>
    <property type="match status" value="1"/>
</dbReference>
<comment type="catalytic activity">
    <reaction evidence="8">
        <text>an (R)-2-hydroxy-long-chain-fatty acyl-CoA = a long-chain fatty aldehyde + formyl-CoA</text>
        <dbReference type="Rhea" id="RHEA:67444"/>
        <dbReference type="ChEBI" id="CHEBI:17176"/>
        <dbReference type="ChEBI" id="CHEBI:57376"/>
        <dbReference type="ChEBI" id="CHEBI:170012"/>
        <dbReference type="EC" id="4.1.2.63"/>
    </reaction>
    <physiologicalReaction direction="left-to-right" evidence="8">
        <dbReference type="Rhea" id="RHEA:67445"/>
    </physiologicalReaction>
</comment>
<dbReference type="EC" id="4.1.2.63" evidence="9"/>
<evidence type="ECO:0000313" key="14">
    <source>
        <dbReference type="EMBL" id="KAK7205876.1"/>
    </source>
</evidence>
<dbReference type="Gene3D" id="3.40.50.970">
    <property type="match status" value="2"/>
</dbReference>
<dbReference type="InterPro" id="IPR012001">
    <property type="entry name" value="Thiamin_PyroP_enz_TPP-bd_dom"/>
</dbReference>
<dbReference type="RefSeq" id="XP_064768909.1">
    <property type="nucleotide sequence ID" value="XM_064912429.1"/>
</dbReference>
<name>A0ABR1F7R4_9ASCO</name>
<dbReference type="Pfam" id="PF02776">
    <property type="entry name" value="TPP_enzyme_N"/>
    <property type="match status" value="1"/>
</dbReference>
<keyword evidence="4" id="KW-0460">Magnesium</keyword>
<sequence>MASTNTVSGAQLIASSLYDLGVRVVFGIVGIPVIEVADACIAKGIRFISFRNEQSASYAATAYGYLTGKPGVCLVVGGPGVLHAIAGIGNSTHNCFPMLLLAGSSESHQVYKGAFQEIDQVSTLAPMTKFAARPPSLSLLPSTLEKAYRTAYFGRPGATYIDLPADYIQGSVDLTETLPLKPALQAPKFMADSATVKKAAALIKGASSPLVVIGKGAAYSQAETAIRELVDSTSLPFLPTPMGKGVVPDSSSLNFAAARSAVLKSADVILLLGGRLNWILHYGEAPKFRDDVKIIQVDIESEEIGNNNTKNVEYGLVGDIDLVVKQLVAELKGYKYSSIPKSIIANKEKNTAAGIKKANNAVVPLTYQHSYKIIKEAIAEAKIKPIFVSEGANTMDTARNAFDVDDPRRRLDAGTMATMGVGIGYAIAAAVACPDCLPVCIEGDSAFGFSAMELETATRSDLPLAIFVMNNNGVYHGVDPEAYGTQSEKPLPSTALGFETRYDLISQAVGGIGLVARTPQELKEAAVKALTCGKVAVVNVFIDPGAKTKLEFGWLASTKKNPAKAKL</sequence>
<dbReference type="InterPro" id="IPR045025">
    <property type="entry name" value="HACL1-like"/>
</dbReference>
<evidence type="ECO:0000256" key="3">
    <source>
        <dbReference type="ARBA" id="ARBA00022723"/>
    </source>
</evidence>
<dbReference type="InterPro" id="IPR029035">
    <property type="entry name" value="DHS-like_NAD/FAD-binding_dom"/>
</dbReference>
<dbReference type="EMBL" id="JBBJBU010000004">
    <property type="protein sequence ID" value="KAK7205876.1"/>
    <property type="molecule type" value="Genomic_DNA"/>
</dbReference>
<dbReference type="CDD" id="cd02004">
    <property type="entry name" value="TPP_BZL_OCoD_HPCL"/>
    <property type="match status" value="1"/>
</dbReference>
<protein>
    <recommendedName>
        <fullName evidence="9">2-hydroxyacyl-CoA lyase</fullName>
        <ecNumber evidence="9">4.1.2.63</ecNumber>
    </recommendedName>
</protein>
<keyword evidence="6" id="KW-0456">Lyase</keyword>
<evidence type="ECO:0000256" key="5">
    <source>
        <dbReference type="ARBA" id="ARBA00023052"/>
    </source>
</evidence>
<evidence type="ECO:0000256" key="6">
    <source>
        <dbReference type="ARBA" id="ARBA00023239"/>
    </source>
</evidence>